<feature type="domain" description="Glycosyltransferase 2-like" evidence="12">
    <location>
        <begin position="231"/>
        <end position="400"/>
    </location>
</feature>
<dbReference type="GO" id="GO:0006011">
    <property type="term" value="P:UDP-alpha-D-glucose metabolic process"/>
    <property type="evidence" value="ECO:0007669"/>
    <property type="project" value="InterPro"/>
</dbReference>
<evidence type="ECO:0000259" key="13">
    <source>
        <dbReference type="Pfam" id="PF07238"/>
    </source>
</evidence>
<dbReference type="SUPFAM" id="SSF141371">
    <property type="entry name" value="PilZ domain-like"/>
    <property type="match status" value="1"/>
</dbReference>
<evidence type="ECO:0000313" key="15">
    <source>
        <dbReference type="Proteomes" id="UP000664731"/>
    </source>
</evidence>
<sequence length="808" mass="90954">MGLRYAVAWLRQVLGVPQAAPWWQWVWRALVLPPEQRPQGWPLLAWLGRHIATVLRAVSVAFNLILEPLRMTLRGLDALAALINKPKTTARIERSVQLLMRYPSLRWLSLGLAMVAAVIVMTTPFNWFGQLLFFIFAWALSLVVRRLPGRFPALALAAISLLATGRYAWWRVTTTLEFETLAQAVLGYGLLAAEAYTWLIVVLGFIQTAWPLKRAPAPLQGAAQSWPTVDVFIPTYNEPLSVVRPTVLAAMALDWPADRFKVYLLDDGRREEFRAFAAEVGVQYIIRPDNHHAKAGNLNHALQKTDGELVAIFDCDHLPTRSFLKTAVGWFQRDPKCAMLQTPHHFFSPDPFERNLGTFRRVPNEGALFYGLIQDGNDFWNATFFCGSCAVIRREPLMEVGGIAVETVTEDAHTALKLHRRGYTTAYINEAQAAGLATESLSAHVGQRIRWARGMAQIFRTDNPLLGKGLTLWQRICYSNAMLHFFFGLPRLVFLTAPMAYLFFHIYIIHAHAFLLALYVLPYIVQAGVANAHVQGKYRHTFWAEVYETVLAWYVALPTTLAIINPKLGKFNVTAKGGLVERSYFDWTTSLPYTILMVLNIAAFGVGLVRLFWWNTDETSTVVMNLIWTAYSLFMLGAAVGVAAEARQVRKMHRVAATLPATLYLPDGRVLHATCTDYSLSGLGLQLEQLDLAQWQALPVGSEVHVGLWWDDCEHAFSAKVMLDPGRGTLGVEFENLSKEQQIALVQCTFARPDSWTHWNDNQEPDRPLLGLQEITHLGAQGYHTIWTALKNQLRDRFVKNRPASAPA</sequence>
<dbReference type="SUPFAM" id="SSF53448">
    <property type="entry name" value="Nucleotide-diphospho-sugar transferases"/>
    <property type="match status" value="1"/>
</dbReference>
<keyword evidence="9 11" id="KW-0472">Membrane</keyword>
<evidence type="ECO:0000259" key="12">
    <source>
        <dbReference type="Pfam" id="PF00535"/>
    </source>
</evidence>
<keyword evidence="7 11" id="KW-0135">Cellulose biosynthesis</keyword>
<evidence type="ECO:0000256" key="5">
    <source>
        <dbReference type="ARBA" id="ARBA00022679"/>
    </source>
</evidence>
<feature type="transmembrane region" description="Helical" evidence="11">
    <location>
        <begin position="476"/>
        <end position="494"/>
    </location>
</feature>
<evidence type="ECO:0000256" key="8">
    <source>
        <dbReference type="ARBA" id="ARBA00022989"/>
    </source>
</evidence>
<dbReference type="Gene3D" id="3.90.550.10">
    <property type="entry name" value="Spore Coat Polysaccharide Biosynthesis Protein SpsA, Chain A"/>
    <property type="match status" value="1"/>
</dbReference>
<dbReference type="EC" id="2.4.1.12" evidence="11"/>
<keyword evidence="5 11" id="KW-0808">Transferase</keyword>
<keyword evidence="15" id="KW-1185">Reference proteome</keyword>
<dbReference type="CDD" id="cd06421">
    <property type="entry name" value="CESA_CelA_like"/>
    <property type="match status" value="1"/>
</dbReference>
<evidence type="ECO:0000256" key="6">
    <source>
        <dbReference type="ARBA" id="ARBA00022692"/>
    </source>
</evidence>
<keyword evidence="4 11" id="KW-0328">Glycosyltransferase</keyword>
<dbReference type="InterPro" id="IPR050321">
    <property type="entry name" value="Glycosyltr_2/OpgH_subfam"/>
</dbReference>
<dbReference type="Proteomes" id="UP000664731">
    <property type="component" value="Unassembled WGS sequence"/>
</dbReference>
<evidence type="ECO:0000256" key="3">
    <source>
        <dbReference type="ARBA" id="ARBA00022519"/>
    </source>
</evidence>
<proteinExistence type="predicted"/>
<dbReference type="InterPro" id="IPR009875">
    <property type="entry name" value="PilZ_domain"/>
</dbReference>
<dbReference type="GO" id="GO:0035438">
    <property type="term" value="F:cyclic-di-GMP binding"/>
    <property type="evidence" value="ECO:0007669"/>
    <property type="project" value="InterPro"/>
</dbReference>
<dbReference type="NCBIfam" id="NF008558">
    <property type="entry name" value="PRK11498.1"/>
    <property type="match status" value="1"/>
</dbReference>
<dbReference type="GO" id="GO:0005886">
    <property type="term" value="C:plasma membrane"/>
    <property type="evidence" value="ECO:0007669"/>
    <property type="project" value="UniProtKB-SubCell"/>
</dbReference>
<gene>
    <name evidence="14" type="primary">bcsA</name>
    <name evidence="14" type="ORF">J1777_00715</name>
</gene>
<dbReference type="InterPro" id="IPR003919">
    <property type="entry name" value="Cell_synth_A"/>
</dbReference>
<evidence type="ECO:0000313" key="14">
    <source>
        <dbReference type="EMBL" id="MBO1248364.1"/>
    </source>
</evidence>
<evidence type="ECO:0000256" key="2">
    <source>
        <dbReference type="ARBA" id="ARBA00022475"/>
    </source>
</evidence>
<organism evidence="14 15">
    <name type="scientific">Comamonas denitrificans</name>
    <dbReference type="NCBI Taxonomy" id="117506"/>
    <lineage>
        <taxon>Bacteria</taxon>
        <taxon>Pseudomonadati</taxon>
        <taxon>Pseudomonadota</taxon>
        <taxon>Betaproteobacteria</taxon>
        <taxon>Burkholderiales</taxon>
        <taxon>Comamonadaceae</taxon>
        <taxon>Comamonas</taxon>
    </lineage>
</organism>
<reference evidence="14" key="1">
    <citation type="submission" date="2021-03" db="EMBL/GenBank/DDBJ databases">
        <title>Comamonas denitrificans.</title>
        <authorList>
            <person name="Finster K."/>
        </authorList>
    </citation>
    <scope>NUCLEOTIDE SEQUENCE</scope>
    <source>
        <strain evidence="14">MM2021_4</strain>
    </source>
</reference>
<dbReference type="NCBIfam" id="TIGR03030">
    <property type="entry name" value="CelA"/>
    <property type="match status" value="1"/>
</dbReference>
<keyword evidence="6 11" id="KW-0812">Transmembrane</keyword>
<protein>
    <recommendedName>
        <fullName evidence="11">Cellulose synthase catalytic subunit [UDP-forming]</fullName>
        <ecNumber evidence="11">2.4.1.12</ecNumber>
    </recommendedName>
</protein>
<evidence type="ECO:0000256" key="4">
    <source>
        <dbReference type="ARBA" id="ARBA00022676"/>
    </source>
</evidence>
<dbReference type="RefSeq" id="WP_207573920.1">
    <property type="nucleotide sequence ID" value="NZ_JAFNME010000001.1"/>
</dbReference>
<feature type="transmembrane region" description="Helical" evidence="11">
    <location>
        <begin position="626"/>
        <end position="644"/>
    </location>
</feature>
<evidence type="ECO:0000256" key="1">
    <source>
        <dbReference type="ARBA" id="ARBA00004429"/>
    </source>
</evidence>
<dbReference type="GO" id="GO:0030244">
    <property type="term" value="P:cellulose biosynthetic process"/>
    <property type="evidence" value="ECO:0007669"/>
    <property type="project" value="UniProtKB-KW"/>
</dbReference>
<dbReference type="GO" id="GO:0016760">
    <property type="term" value="F:cellulose synthase (UDP-forming) activity"/>
    <property type="evidence" value="ECO:0007669"/>
    <property type="project" value="UniProtKB-EC"/>
</dbReference>
<dbReference type="EMBL" id="JAFNME010000001">
    <property type="protein sequence ID" value="MBO1248364.1"/>
    <property type="molecule type" value="Genomic_DNA"/>
</dbReference>
<feature type="transmembrane region" description="Helical" evidence="11">
    <location>
        <begin position="500"/>
        <end position="521"/>
    </location>
</feature>
<dbReference type="PANTHER" id="PTHR43867:SF2">
    <property type="entry name" value="CELLULOSE SYNTHASE CATALYTIC SUBUNIT A [UDP-FORMING]"/>
    <property type="match status" value="1"/>
</dbReference>
<keyword evidence="3 11" id="KW-0997">Cell inner membrane</keyword>
<keyword evidence="8 11" id="KW-1133">Transmembrane helix</keyword>
<dbReference type="PRINTS" id="PR01439">
    <property type="entry name" value="CELLSNTHASEA"/>
</dbReference>
<comment type="pathway">
    <text evidence="11">Glycan metabolism; bacterial cellulose biosynthesis.</text>
</comment>
<comment type="caution">
    <text evidence="14">The sequence shown here is derived from an EMBL/GenBank/DDBJ whole genome shotgun (WGS) entry which is preliminary data.</text>
</comment>
<dbReference type="InterPro" id="IPR029044">
    <property type="entry name" value="Nucleotide-diphossugar_trans"/>
</dbReference>
<keyword evidence="2 11" id="KW-1003">Cell membrane</keyword>
<dbReference type="AlphaFoldDB" id="A0A939GUP6"/>
<comment type="cofactor">
    <cofactor evidence="11">
        <name>Mg(2+)</name>
        <dbReference type="ChEBI" id="CHEBI:18420"/>
    </cofactor>
</comment>
<feature type="transmembrane region" description="Helical" evidence="11">
    <location>
        <begin position="151"/>
        <end position="169"/>
    </location>
</feature>
<name>A0A939GUP6_9BURK</name>
<dbReference type="Pfam" id="PF07238">
    <property type="entry name" value="PilZ"/>
    <property type="match status" value="1"/>
</dbReference>
<dbReference type="Gene3D" id="2.40.10.220">
    <property type="entry name" value="predicted glycosyltransferase like domains"/>
    <property type="match status" value="1"/>
</dbReference>
<accession>A0A939GUP6</accession>
<evidence type="ECO:0000256" key="7">
    <source>
        <dbReference type="ARBA" id="ARBA00022916"/>
    </source>
</evidence>
<feature type="domain" description="PilZ" evidence="13">
    <location>
        <begin position="648"/>
        <end position="750"/>
    </location>
</feature>
<evidence type="ECO:0000256" key="11">
    <source>
        <dbReference type="RuleBase" id="RU365020"/>
    </source>
</evidence>
<comment type="subcellular location">
    <subcellularLocation>
        <location evidence="1">Cell inner membrane</location>
        <topology evidence="1">Multi-pass membrane protein</topology>
    </subcellularLocation>
</comment>
<evidence type="ECO:0000256" key="9">
    <source>
        <dbReference type="ARBA" id="ARBA00023136"/>
    </source>
</evidence>
<keyword evidence="11" id="KW-0973">c-di-GMP</keyword>
<dbReference type="InterPro" id="IPR001173">
    <property type="entry name" value="Glyco_trans_2-like"/>
</dbReference>
<dbReference type="Pfam" id="PF00535">
    <property type="entry name" value="Glycos_transf_2"/>
    <property type="match status" value="1"/>
</dbReference>
<comment type="catalytic activity">
    <reaction evidence="10 11">
        <text>[(1-&gt;4)-beta-D-glucosyl](n) + UDP-alpha-D-glucose = [(1-&gt;4)-beta-D-glucosyl](n+1) + UDP + H(+)</text>
        <dbReference type="Rhea" id="RHEA:19929"/>
        <dbReference type="Rhea" id="RHEA-COMP:10033"/>
        <dbReference type="Rhea" id="RHEA-COMP:10034"/>
        <dbReference type="ChEBI" id="CHEBI:15378"/>
        <dbReference type="ChEBI" id="CHEBI:18246"/>
        <dbReference type="ChEBI" id="CHEBI:58223"/>
        <dbReference type="ChEBI" id="CHEBI:58885"/>
        <dbReference type="EC" id="2.4.1.12"/>
    </reaction>
</comment>
<feature type="transmembrane region" description="Helical" evidence="11">
    <location>
        <begin position="127"/>
        <end position="144"/>
    </location>
</feature>
<comment type="function">
    <text evidence="11">Catalytic subunit of cellulose synthase. It polymerizes uridine 5'-diphosphate glucose to cellulose.</text>
</comment>
<dbReference type="PANTHER" id="PTHR43867">
    <property type="entry name" value="CELLULOSE SYNTHASE CATALYTIC SUBUNIT A [UDP-FORMING]"/>
    <property type="match status" value="1"/>
</dbReference>
<feature type="transmembrane region" description="Helical" evidence="11">
    <location>
        <begin position="591"/>
        <end position="614"/>
    </location>
</feature>
<feature type="transmembrane region" description="Helical" evidence="11">
    <location>
        <begin position="104"/>
        <end position="121"/>
    </location>
</feature>
<feature type="transmembrane region" description="Helical" evidence="11">
    <location>
        <begin position="181"/>
        <end position="206"/>
    </location>
</feature>
<evidence type="ECO:0000256" key="10">
    <source>
        <dbReference type="ARBA" id="ARBA00048682"/>
    </source>
</evidence>